<dbReference type="STRING" id="983644.G3JFS1"/>
<dbReference type="EMBL" id="JH126401">
    <property type="protein sequence ID" value="EGX92304.1"/>
    <property type="molecule type" value="Genomic_DNA"/>
</dbReference>
<dbReference type="OrthoDB" id="4062651at2759"/>
<evidence type="ECO:0000259" key="1">
    <source>
        <dbReference type="PROSITE" id="PS50011"/>
    </source>
</evidence>
<dbReference type="HOGENOM" id="CLU_035264_1_1_1"/>
<reference evidence="2 3" key="1">
    <citation type="journal article" date="2011" name="Genome Biol.">
        <title>Genome sequence of the insect pathogenic fungus Cordyceps militaris, a valued traditional Chinese medicine.</title>
        <authorList>
            <person name="Zheng P."/>
            <person name="Xia Y."/>
            <person name="Xiao G."/>
            <person name="Xiong C."/>
            <person name="Hu X."/>
            <person name="Zhang S."/>
            <person name="Zheng H."/>
            <person name="Huang Y."/>
            <person name="Zhou Y."/>
            <person name="Wang S."/>
            <person name="Zhao G.P."/>
            <person name="Liu X."/>
            <person name="St Leger R.J."/>
            <person name="Wang C."/>
        </authorList>
    </citation>
    <scope>NUCLEOTIDE SEQUENCE [LARGE SCALE GENOMIC DNA]</scope>
    <source>
        <strain evidence="2 3">CM01</strain>
    </source>
</reference>
<proteinExistence type="predicted"/>
<dbReference type="OMA" id="DKNDDAW"/>
<dbReference type="Pfam" id="PF00069">
    <property type="entry name" value="Pkinase"/>
    <property type="match status" value="1"/>
</dbReference>
<dbReference type="InterPro" id="IPR000719">
    <property type="entry name" value="Prot_kinase_dom"/>
</dbReference>
<dbReference type="InterPro" id="IPR011009">
    <property type="entry name" value="Kinase-like_dom_sf"/>
</dbReference>
<dbReference type="PROSITE" id="PS50011">
    <property type="entry name" value="PROTEIN_KINASE_DOM"/>
    <property type="match status" value="1"/>
</dbReference>
<keyword evidence="2" id="KW-0808">Transferase</keyword>
<dbReference type="InParanoid" id="G3JFS1"/>
<feature type="domain" description="Protein kinase" evidence="1">
    <location>
        <begin position="84"/>
        <end position="335"/>
    </location>
</feature>
<dbReference type="AlphaFoldDB" id="G3JFS1"/>
<accession>G3JFS1</accession>
<dbReference type="Proteomes" id="UP000001610">
    <property type="component" value="Unassembled WGS sequence"/>
</dbReference>
<name>G3JFS1_CORMM</name>
<dbReference type="KEGG" id="cmt:CCM_03676"/>
<protein>
    <submittedName>
        <fullName evidence="2">Protein kinase-like domain</fullName>
    </submittedName>
</protein>
<dbReference type="SUPFAM" id="SSF56112">
    <property type="entry name" value="Protein kinase-like (PK-like)"/>
    <property type="match status" value="1"/>
</dbReference>
<dbReference type="GeneID" id="18165700"/>
<organism evidence="2 3">
    <name type="scientific">Cordyceps militaris (strain CM01)</name>
    <name type="common">Caterpillar fungus</name>
    <dbReference type="NCBI Taxonomy" id="983644"/>
    <lineage>
        <taxon>Eukaryota</taxon>
        <taxon>Fungi</taxon>
        <taxon>Dikarya</taxon>
        <taxon>Ascomycota</taxon>
        <taxon>Pezizomycotina</taxon>
        <taxon>Sordariomycetes</taxon>
        <taxon>Hypocreomycetidae</taxon>
        <taxon>Hypocreales</taxon>
        <taxon>Cordycipitaceae</taxon>
        <taxon>Cordyceps</taxon>
    </lineage>
</organism>
<dbReference type="eggNOG" id="ENOG502SQ23">
    <property type="taxonomic scope" value="Eukaryota"/>
</dbReference>
<dbReference type="GO" id="GO:0005524">
    <property type="term" value="F:ATP binding"/>
    <property type="evidence" value="ECO:0007669"/>
    <property type="project" value="InterPro"/>
</dbReference>
<evidence type="ECO:0000313" key="2">
    <source>
        <dbReference type="EMBL" id="EGX92304.1"/>
    </source>
</evidence>
<keyword evidence="2" id="KW-0418">Kinase</keyword>
<keyword evidence="3" id="KW-1185">Reference proteome</keyword>
<dbReference type="VEuPathDB" id="FungiDB:CCM_03676"/>
<dbReference type="Gene3D" id="1.10.510.10">
    <property type="entry name" value="Transferase(Phosphotransferase) domain 1"/>
    <property type="match status" value="1"/>
</dbReference>
<evidence type="ECO:0000313" key="3">
    <source>
        <dbReference type="Proteomes" id="UP000001610"/>
    </source>
</evidence>
<dbReference type="GO" id="GO:0004672">
    <property type="term" value="F:protein kinase activity"/>
    <property type="evidence" value="ECO:0007669"/>
    <property type="project" value="InterPro"/>
</dbReference>
<sequence length="335" mass="38089">MHEDDHDASFKVRRNGKIFYIQISPSHFVDSPVMTQKYLVYLEVLRSGEEVIDDIYDTDVFEWVMTPFEALLVELAPPPPGDPKQTQISLQQHLFPEVFVFDLDIINEKPCPRRILSQTPPFRPSFCLFDEPFLDELEEWTHFYDPAAIILSFTDPEDALFKQPRKVLIDDGQVECFFKPCHSSTQATRELKSYKAILAAGLYDGQLNLCRMHGVVMDDHDFILGILLTYVDGANCPLSARVDPEDPDDPPMSVRRKWIRQLDLTLSSLHKAGIVWGDVKAENVLIDESNNALVTDFGGGYTQGWVDKALAETIEGDTMGMAKIRKLLFPCETES</sequence>
<gene>
    <name evidence="2" type="ORF">CCM_03676</name>
</gene>
<dbReference type="RefSeq" id="XP_006668888.1">
    <property type="nucleotide sequence ID" value="XM_006668825.1"/>
</dbReference>